<gene>
    <name evidence="2" type="ORF">E1B28_009816</name>
</gene>
<protein>
    <submittedName>
        <fullName evidence="2">Uncharacterized protein</fullName>
    </submittedName>
</protein>
<keyword evidence="3" id="KW-1185">Reference proteome</keyword>
<dbReference type="KEGG" id="more:E1B28_009816"/>
<evidence type="ECO:0000313" key="3">
    <source>
        <dbReference type="Proteomes" id="UP001049176"/>
    </source>
</evidence>
<name>A0A9P7UT11_9AGAR</name>
<dbReference type="GeneID" id="66078892"/>
<dbReference type="AlphaFoldDB" id="A0A9P7UT11"/>
<sequence length="437" mass="46418">MAPKPIPQNALMKAELDAKAMPPPPLPAPQMSILEPEMNALEGCLKNAAVKFGQILRFHSDTQRLHIRKHISAPPISLTASLGRELELYDQLCELVESHLLRAISILQRDLQQEQLRIKEAEAVALAAQIKDGPMSPTSSRGPLPTEDLASEATQPNDVASNPSQSPSVPLGRRPSVISISSLHRPTLPPKLDLSSTSLRLSGEEAGFLSSGLHSPVTLAPRSARPTDYTDLMSAFAPSADTSHVDMDLTLPDSDASNNMNLDVGSSADKPIELDMEGMDTMDMAMTDLFGDTQETISNDNDVVEGLFSPIEGPSEASGKLNKEDTNFLSSLGVGTGSNADDIFSSLQSASDQPTERNGDSLQIPLTNAEAAPSPGTLIASLSENPVPAPSTENSDGGQPFDFGFLTHDSLGEFWDMGGGEQGQSIVGPMNQESSKS</sequence>
<dbReference type="Proteomes" id="UP001049176">
    <property type="component" value="Chromosome 6"/>
</dbReference>
<accession>A0A9P7UT11</accession>
<feature type="region of interest" description="Disordered" evidence="1">
    <location>
        <begin position="129"/>
        <end position="174"/>
    </location>
</feature>
<organism evidence="2 3">
    <name type="scientific">Marasmius oreades</name>
    <name type="common">fairy-ring Marasmius</name>
    <dbReference type="NCBI Taxonomy" id="181124"/>
    <lineage>
        <taxon>Eukaryota</taxon>
        <taxon>Fungi</taxon>
        <taxon>Dikarya</taxon>
        <taxon>Basidiomycota</taxon>
        <taxon>Agaricomycotina</taxon>
        <taxon>Agaricomycetes</taxon>
        <taxon>Agaricomycetidae</taxon>
        <taxon>Agaricales</taxon>
        <taxon>Marasmiineae</taxon>
        <taxon>Marasmiaceae</taxon>
        <taxon>Marasmius</taxon>
    </lineage>
</organism>
<dbReference type="EMBL" id="CM032186">
    <property type="protein sequence ID" value="KAG7090724.1"/>
    <property type="molecule type" value="Genomic_DNA"/>
</dbReference>
<proteinExistence type="predicted"/>
<comment type="caution">
    <text evidence="2">The sequence shown here is derived from an EMBL/GenBank/DDBJ whole genome shotgun (WGS) entry which is preliminary data.</text>
</comment>
<feature type="region of interest" description="Disordered" evidence="1">
    <location>
        <begin position="367"/>
        <end position="437"/>
    </location>
</feature>
<dbReference type="RefSeq" id="XP_043007194.1">
    <property type="nucleotide sequence ID" value="XM_043154737.1"/>
</dbReference>
<evidence type="ECO:0000256" key="1">
    <source>
        <dbReference type="SAM" id="MobiDB-lite"/>
    </source>
</evidence>
<reference evidence="2" key="1">
    <citation type="journal article" date="2021" name="Genome Biol. Evol.">
        <title>The assembled and annotated genome of the fairy-ring fungus Marasmius oreades.</title>
        <authorList>
            <person name="Hiltunen M."/>
            <person name="Ament-Velasquez S.L."/>
            <person name="Johannesson H."/>
        </authorList>
    </citation>
    <scope>NUCLEOTIDE SEQUENCE</scope>
    <source>
        <strain evidence="2">03SP1</strain>
    </source>
</reference>
<evidence type="ECO:0000313" key="2">
    <source>
        <dbReference type="EMBL" id="KAG7090724.1"/>
    </source>
</evidence>
<feature type="compositionally biased region" description="Polar residues" evidence="1">
    <location>
        <begin position="152"/>
        <end position="168"/>
    </location>
</feature>
<dbReference type="OrthoDB" id="3365514at2759"/>